<reference evidence="1 2" key="1">
    <citation type="submission" date="2015-04" db="EMBL/GenBank/DDBJ databases">
        <title>Complete genome sequence of Schizopora paradoxa KUC8140, a cosmopolitan wood degrader in East Asia.</title>
        <authorList>
            <consortium name="DOE Joint Genome Institute"/>
            <person name="Min B."/>
            <person name="Park H."/>
            <person name="Jang Y."/>
            <person name="Kim J.-J."/>
            <person name="Kim K.H."/>
            <person name="Pangilinan J."/>
            <person name="Lipzen A."/>
            <person name="Riley R."/>
            <person name="Grigoriev I.V."/>
            <person name="Spatafora J.W."/>
            <person name="Choi I.-G."/>
        </authorList>
    </citation>
    <scope>NUCLEOTIDE SEQUENCE [LARGE SCALE GENOMIC DNA]</scope>
    <source>
        <strain evidence="1 2">KUC8140</strain>
    </source>
</reference>
<name>A0A0H2RJ88_9AGAM</name>
<feature type="non-terminal residue" evidence="1">
    <location>
        <position position="1"/>
    </location>
</feature>
<dbReference type="OrthoDB" id="3259294at2759"/>
<dbReference type="Proteomes" id="UP000053477">
    <property type="component" value="Unassembled WGS sequence"/>
</dbReference>
<evidence type="ECO:0000313" key="1">
    <source>
        <dbReference type="EMBL" id="KLO04886.1"/>
    </source>
</evidence>
<feature type="non-terminal residue" evidence="1">
    <location>
        <position position="115"/>
    </location>
</feature>
<sequence length="115" mass="13348">LTKLCNSLVSKLEIGAPMACMYLLGNPDHYTSHSFVNLYWRSFVNECVRNCTTNEEAKKLVPDLTVTITKGMRASSPVYDYMYRPLKYSDMCLYDWVQQFQKVKGGSRRWNESKS</sequence>
<dbReference type="AlphaFoldDB" id="A0A0H2RJ88"/>
<protein>
    <submittedName>
        <fullName evidence="1">Uncharacterized protein</fullName>
    </submittedName>
</protein>
<organism evidence="1 2">
    <name type="scientific">Schizopora paradoxa</name>
    <dbReference type="NCBI Taxonomy" id="27342"/>
    <lineage>
        <taxon>Eukaryota</taxon>
        <taxon>Fungi</taxon>
        <taxon>Dikarya</taxon>
        <taxon>Basidiomycota</taxon>
        <taxon>Agaricomycotina</taxon>
        <taxon>Agaricomycetes</taxon>
        <taxon>Hymenochaetales</taxon>
        <taxon>Schizoporaceae</taxon>
        <taxon>Schizopora</taxon>
    </lineage>
</organism>
<dbReference type="STRING" id="27342.A0A0H2RJ88"/>
<proteinExistence type="predicted"/>
<dbReference type="EMBL" id="KQ086409">
    <property type="protein sequence ID" value="KLO04886.1"/>
    <property type="molecule type" value="Genomic_DNA"/>
</dbReference>
<dbReference type="InParanoid" id="A0A0H2RJ88"/>
<keyword evidence="2" id="KW-1185">Reference proteome</keyword>
<accession>A0A0H2RJ88</accession>
<evidence type="ECO:0000313" key="2">
    <source>
        <dbReference type="Proteomes" id="UP000053477"/>
    </source>
</evidence>
<gene>
    <name evidence="1" type="ORF">SCHPADRAFT_806882</name>
</gene>